<comment type="caution">
    <text evidence="2">The sequence shown here is derived from an EMBL/GenBank/DDBJ whole genome shotgun (WGS) entry which is preliminary data.</text>
</comment>
<accession>A0AAD9CLI7</accession>
<proteinExistence type="predicted"/>
<dbReference type="EMBL" id="JASDAP010000004">
    <property type="protein sequence ID" value="KAK1903943.1"/>
    <property type="molecule type" value="Genomic_DNA"/>
</dbReference>
<reference evidence="2" key="1">
    <citation type="submission" date="2023-04" db="EMBL/GenBank/DDBJ databases">
        <title>Chromosome-level genome of Chaenocephalus aceratus.</title>
        <authorList>
            <person name="Park H."/>
        </authorList>
    </citation>
    <scope>NUCLEOTIDE SEQUENCE</scope>
    <source>
        <strain evidence="2">DE</strain>
        <tissue evidence="2">Muscle</tissue>
    </source>
</reference>
<protein>
    <submittedName>
        <fullName evidence="2">Protocadherin-11 X-linked</fullName>
    </submittedName>
</protein>
<organism evidence="2 3">
    <name type="scientific">Dissostichus eleginoides</name>
    <name type="common">Patagonian toothfish</name>
    <name type="synonym">Dissostichus amissus</name>
    <dbReference type="NCBI Taxonomy" id="100907"/>
    <lineage>
        <taxon>Eukaryota</taxon>
        <taxon>Metazoa</taxon>
        <taxon>Chordata</taxon>
        <taxon>Craniata</taxon>
        <taxon>Vertebrata</taxon>
        <taxon>Euteleostomi</taxon>
        <taxon>Actinopterygii</taxon>
        <taxon>Neopterygii</taxon>
        <taxon>Teleostei</taxon>
        <taxon>Neoteleostei</taxon>
        <taxon>Acanthomorphata</taxon>
        <taxon>Eupercaria</taxon>
        <taxon>Perciformes</taxon>
        <taxon>Notothenioidei</taxon>
        <taxon>Nototheniidae</taxon>
        <taxon>Dissostichus</taxon>
    </lineage>
</organism>
<sequence length="107" mass="11622">MKAEQKQEACQLGKITSVNTQRRVTFHLPDGSQESCSDSGLGDPEPSSTASTTQPLPLSFPQEEYYEQTSPNSRTEGDGNSDPESSLLHHPPSVFLLSPPLSHDVPK</sequence>
<feature type="compositionally biased region" description="Low complexity" evidence="1">
    <location>
        <begin position="85"/>
        <end position="107"/>
    </location>
</feature>
<keyword evidence="3" id="KW-1185">Reference proteome</keyword>
<evidence type="ECO:0000313" key="2">
    <source>
        <dbReference type="EMBL" id="KAK1903943.1"/>
    </source>
</evidence>
<feature type="region of interest" description="Disordered" evidence="1">
    <location>
        <begin position="16"/>
        <end position="107"/>
    </location>
</feature>
<dbReference type="AlphaFoldDB" id="A0AAD9CLI7"/>
<feature type="compositionally biased region" description="Polar residues" evidence="1">
    <location>
        <begin position="46"/>
        <end position="56"/>
    </location>
</feature>
<gene>
    <name evidence="2" type="ORF">KUDE01_011128</name>
</gene>
<feature type="non-terminal residue" evidence="2">
    <location>
        <position position="107"/>
    </location>
</feature>
<name>A0AAD9CLI7_DISEL</name>
<evidence type="ECO:0000313" key="3">
    <source>
        <dbReference type="Proteomes" id="UP001228049"/>
    </source>
</evidence>
<evidence type="ECO:0000256" key="1">
    <source>
        <dbReference type="SAM" id="MobiDB-lite"/>
    </source>
</evidence>
<dbReference type="Proteomes" id="UP001228049">
    <property type="component" value="Unassembled WGS sequence"/>
</dbReference>